<dbReference type="AlphaFoldDB" id="A0AAW8JFR1"/>
<name>A0AAW8JFR1_9GAMM</name>
<comment type="caution">
    <text evidence="2">The sequence shown here is derived from an EMBL/GenBank/DDBJ whole genome shotgun (WGS) entry which is preliminary data.</text>
</comment>
<keyword evidence="1" id="KW-0732">Signal</keyword>
<dbReference type="EMBL" id="JAVIDA010000006">
    <property type="protein sequence ID" value="MDQ9071145.1"/>
    <property type="molecule type" value="Genomic_DNA"/>
</dbReference>
<feature type="chain" id="PRO_5043633967" evidence="1">
    <location>
        <begin position="22"/>
        <end position="137"/>
    </location>
</feature>
<evidence type="ECO:0000313" key="2">
    <source>
        <dbReference type="EMBL" id="MDQ9071145.1"/>
    </source>
</evidence>
<evidence type="ECO:0000256" key="1">
    <source>
        <dbReference type="SAM" id="SignalP"/>
    </source>
</evidence>
<accession>A0AAW8JFR1</accession>
<evidence type="ECO:0000313" key="3">
    <source>
        <dbReference type="Proteomes" id="UP001243195"/>
    </source>
</evidence>
<dbReference type="InterPro" id="IPR021455">
    <property type="entry name" value="DUF3106"/>
</dbReference>
<protein>
    <submittedName>
        <fullName evidence="2">DUF3106 domain-containing protein</fullName>
    </submittedName>
</protein>
<sequence length="137" mass="16229">MAAKKLVLAFCALGFLQTSFAGFDRFWIFSKDAKSQVNENWDSLSDDEQKVLIKKYQSMKELPANQNDTLQQRMDWFNQLPDKEKQQMREAWQQMSTHERNEMKQKMAKATTSDQRAEIRNVYLHKYIQNNITNTAQ</sequence>
<dbReference type="Proteomes" id="UP001243195">
    <property type="component" value="Unassembled WGS sequence"/>
</dbReference>
<gene>
    <name evidence="2" type="ORF">RFH51_06695</name>
</gene>
<organism evidence="2 3">
    <name type="scientific">Acinetobacter gerneri</name>
    <dbReference type="NCBI Taxonomy" id="202952"/>
    <lineage>
        <taxon>Bacteria</taxon>
        <taxon>Pseudomonadati</taxon>
        <taxon>Pseudomonadota</taxon>
        <taxon>Gammaproteobacteria</taxon>
        <taxon>Moraxellales</taxon>
        <taxon>Moraxellaceae</taxon>
        <taxon>Acinetobacter</taxon>
    </lineage>
</organism>
<proteinExistence type="predicted"/>
<dbReference type="RefSeq" id="WP_004859099.1">
    <property type="nucleotide sequence ID" value="NZ_BBLI01000059.1"/>
</dbReference>
<dbReference type="Pfam" id="PF11304">
    <property type="entry name" value="DUF3106"/>
    <property type="match status" value="1"/>
</dbReference>
<feature type="signal peptide" evidence="1">
    <location>
        <begin position="1"/>
        <end position="21"/>
    </location>
</feature>
<dbReference type="GeneID" id="84208630"/>
<reference evidence="2" key="1">
    <citation type="submission" date="2023-08" db="EMBL/GenBank/DDBJ databases">
        <title>Emergence of clinically-relevant ST2 carbapenem-resistant Acinetobacter baumannii strains in hospital sewages in Zhejiang, East of China.</title>
        <authorList>
            <person name="Kaichao C."/>
            <person name="Zhang R."/>
        </authorList>
    </citation>
    <scope>NUCLEOTIDE SEQUENCE</scope>
    <source>
        <strain evidence="2">M-SY-60</strain>
    </source>
</reference>